<dbReference type="InterPro" id="IPR003615">
    <property type="entry name" value="HNH_nuc"/>
</dbReference>
<feature type="domain" description="HNH nuclease" evidence="9">
    <location>
        <begin position="349"/>
        <end position="403"/>
    </location>
</feature>
<dbReference type="SMART" id="SM00507">
    <property type="entry name" value="HNHc"/>
    <property type="match status" value="1"/>
</dbReference>
<dbReference type="PRINTS" id="PR00508">
    <property type="entry name" value="S21N4MTFRASE"/>
</dbReference>
<evidence type="ECO:0000256" key="4">
    <source>
        <dbReference type="ARBA" id="ARBA00022691"/>
    </source>
</evidence>
<dbReference type="GO" id="GO:0009307">
    <property type="term" value="P:DNA restriction-modification system"/>
    <property type="evidence" value="ECO:0007669"/>
    <property type="project" value="UniProtKB-KW"/>
</dbReference>
<keyword evidence="6" id="KW-0238">DNA-binding</keyword>
<dbReference type="GO" id="GO:0032259">
    <property type="term" value="P:methylation"/>
    <property type="evidence" value="ECO:0007669"/>
    <property type="project" value="UniProtKB-KW"/>
</dbReference>
<protein>
    <recommendedName>
        <fullName evidence="8">Methyltransferase</fullName>
        <ecNumber evidence="8">2.1.1.-</ecNumber>
    </recommendedName>
</protein>
<dbReference type="InterPro" id="IPR029063">
    <property type="entry name" value="SAM-dependent_MTases_sf"/>
</dbReference>
<dbReference type="CDD" id="cd00085">
    <property type="entry name" value="HNHc"/>
    <property type="match status" value="1"/>
</dbReference>
<proteinExistence type="inferred from homology"/>
<dbReference type="InterPro" id="IPR053943">
    <property type="entry name" value="RlmKL-like_Mtase_CS"/>
</dbReference>
<dbReference type="PANTHER" id="PTHR13370:SF24">
    <property type="entry name" value="TYPE III RESTRICTION-MODIFICATION ENZYME STYLTI MOD SUBUNIT"/>
    <property type="match status" value="1"/>
</dbReference>
<keyword evidence="2" id="KW-0489">Methyltransferase</keyword>
<evidence type="ECO:0000256" key="8">
    <source>
        <dbReference type="RuleBase" id="RU362026"/>
    </source>
</evidence>
<dbReference type="EMBL" id="AACNSW010000033">
    <property type="protein sequence ID" value="EAL3777337.1"/>
    <property type="molecule type" value="Genomic_DNA"/>
</dbReference>
<dbReference type="InterPro" id="IPR002941">
    <property type="entry name" value="DNA_methylase_N4/N6"/>
</dbReference>
<dbReference type="InterPro" id="IPR002711">
    <property type="entry name" value="HNH"/>
</dbReference>
<dbReference type="GO" id="GO:0008270">
    <property type="term" value="F:zinc ion binding"/>
    <property type="evidence" value="ECO:0007669"/>
    <property type="project" value="InterPro"/>
</dbReference>
<evidence type="ECO:0000313" key="10">
    <source>
        <dbReference type="EMBL" id="EAL3777337.1"/>
    </source>
</evidence>
<keyword evidence="5" id="KW-0680">Restriction system</keyword>
<dbReference type="GO" id="GO:0005737">
    <property type="term" value="C:cytoplasm"/>
    <property type="evidence" value="ECO:0007669"/>
    <property type="project" value="TreeGrafter"/>
</dbReference>
<dbReference type="PANTHER" id="PTHR13370">
    <property type="entry name" value="RNA METHYLASE-RELATED"/>
    <property type="match status" value="1"/>
</dbReference>
<dbReference type="GO" id="GO:0015667">
    <property type="term" value="F:site-specific DNA-methyltransferase (cytosine-N4-specific) activity"/>
    <property type="evidence" value="ECO:0007669"/>
    <property type="project" value="UniProtKB-EC"/>
</dbReference>
<comment type="similarity">
    <text evidence="1">Belongs to the N(4)/N(6)-methyltransferase family. N(4) subfamily.</text>
</comment>
<dbReference type="GO" id="GO:0003677">
    <property type="term" value="F:DNA binding"/>
    <property type="evidence" value="ECO:0007669"/>
    <property type="project" value="UniProtKB-KW"/>
</dbReference>
<dbReference type="GO" id="GO:0004519">
    <property type="term" value="F:endonuclease activity"/>
    <property type="evidence" value="ECO:0007669"/>
    <property type="project" value="InterPro"/>
</dbReference>
<sequence length="457" mass="52613">MKKALKGQSFNYENINLYQNSSLNKSILNENSLDLIITSPPYNVGIEYNSNEDSNSYESYLEFSQKWIENCYFWAKDGARFCLNIPLDKNKGGQQSVGADLTTLAKQIGWNYHSTIIWNEGNISRRTAWGSWLSASAPYVIAPVELIVVLYKGAWKKKHKGESDISKEEFMAWTNGLWSFNGESKKRIGHPAPFPRELPKRCIKLFSYVGDVVLDPFCGSGTTMIESYLNNRCFIGIELDKAYCELSKKRFLEAIEKERGIFDENNGSQLDLIMEFFKANPKRDIKHPEVVDWVVKEWQKRTGKVFRDPDRGIRSLHQRGYLQKIAKGVYRYDPDFVNLRQDLEDFSPALKKQILERDDYKCVICGMGKKEGVELHIDHIKPKDLGGKAVLENGQTLCSRHNFLKKNLKQTETGKKMFIQMLESAKDSGESELVAFLEEVLSIYEKHNINGHIVWKK</sequence>
<keyword evidence="3" id="KW-0808">Transferase</keyword>
<accession>A0A5L4YY32</accession>
<evidence type="ECO:0000256" key="3">
    <source>
        <dbReference type="ARBA" id="ARBA00022679"/>
    </source>
</evidence>
<evidence type="ECO:0000256" key="1">
    <source>
        <dbReference type="ARBA" id="ARBA00010203"/>
    </source>
</evidence>
<dbReference type="GO" id="GO:0008170">
    <property type="term" value="F:N-methyltransferase activity"/>
    <property type="evidence" value="ECO:0007669"/>
    <property type="project" value="InterPro"/>
</dbReference>
<name>A0A5L4YY32_CAMUP</name>
<dbReference type="Pfam" id="PF01555">
    <property type="entry name" value="N6_N4_Mtase"/>
    <property type="match status" value="1"/>
</dbReference>
<dbReference type="Gene3D" id="3.40.50.150">
    <property type="entry name" value="Vaccinia Virus protein VP39"/>
    <property type="match status" value="1"/>
</dbReference>
<dbReference type="PROSITE" id="PS00093">
    <property type="entry name" value="N4_MTASE"/>
    <property type="match status" value="1"/>
</dbReference>
<evidence type="ECO:0000259" key="9">
    <source>
        <dbReference type="SMART" id="SM00507"/>
    </source>
</evidence>
<evidence type="ECO:0000256" key="7">
    <source>
        <dbReference type="ARBA" id="ARBA00049120"/>
    </source>
</evidence>
<dbReference type="PROSITE" id="PS01261">
    <property type="entry name" value="UPF0020"/>
    <property type="match status" value="1"/>
</dbReference>
<dbReference type="Gene3D" id="1.10.30.50">
    <property type="match status" value="1"/>
</dbReference>
<reference evidence="10" key="1">
    <citation type="submission" date="2018-05" db="EMBL/GenBank/DDBJ databases">
        <authorList>
            <consortium name="PulseNet: The National Subtyping Network for Foodborne Disease Surveillance"/>
            <person name="Tarr C.L."/>
            <person name="Trees E."/>
            <person name="Katz L.S."/>
            <person name="Carleton-Romer H.A."/>
            <person name="Stroika S."/>
            <person name="Kucerova Z."/>
            <person name="Roache K.F."/>
            <person name="Sabol A.L."/>
            <person name="Besser J."/>
            <person name="Gerner-Smidt P."/>
        </authorList>
    </citation>
    <scope>NUCLEOTIDE SEQUENCE</scope>
    <source>
        <strain evidence="10">PNUSAC001154</strain>
    </source>
</reference>
<dbReference type="AlphaFoldDB" id="A0A5L4YY32"/>
<dbReference type="InterPro" id="IPR001091">
    <property type="entry name" value="RM_Methyltransferase"/>
</dbReference>
<dbReference type="SUPFAM" id="SSF53335">
    <property type="entry name" value="S-adenosyl-L-methionine-dependent methyltransferases"/>
    <property type="match status" value="1"/>
</dbReference>
<dbReference type="EC" id="2.1.1.-" evidence="8"/>
<evidence type="ECO:0000256" key="6">
    <source>
        <dbReference type="ARBA" id="ARBA00023125"/>
    </source>
</evidence>
<gene>
    <name evidence="10" type="ORF">BSY74_07530</name>
</gene>
<dbReference type="Pfam" id="PF01844">
    <property type="entry name" value="HNH"/>
    <property type="match status" value="1"/>
</dbReference>
<evidence type="ECO:0000256" key="2">
    <source>
        <dbReference type="ARBA" id="ARBA00022603"/>
    </source>
</evidence>
<dbReference type="InterPro" id="IPR017985">
    <property type="entry name" value="MeTrfase_CN4_CS"/>
</dbReference>
<evidence type="ECO:0000256" key="5">
    <source>
        <dbReference type="ARBA" id="ARBA00022747"/>
    </source>
</evidence>
<organism evidence="10">
    <name type="scientific">Campylobacter upsaliensis</name>
    <dbReference type="NCBI Taxonomy" id="28080"/>
    <lineage>
        <taxon>Bacteria</taxon>
        <taxon>Pseudomonadati</taxon>
        <taxon>Campylobacterota</taxon>
        <taxon>Epsilonproteobacteria</taxon>
        <taxon>Campylobacterales</taxon>
        <taxon>Campylobacteraceae</taxon>
        <taxon>Campylobacter</taxon>
    </lineage>
</organism>
<keyword evidence="4" id="KW-0949">S-adenosyl-L-methionine</keyword>
<comment type="caution">
    <text evidence="10">The sequence shown here is derived from an EMBL/GenBank/DDBJ whole genome shotgun (WGS) entry which is preliminary data.</text>
</comment>
<comment type="catalytic activity">
    <reaction evidence="7">
        <text>a 2'-deoxycytidine in DNA + S-adenosyl-L-methionine = an N(4)-methyl-2'-deoxycytidine in DNA + S-adenosyl-L-homocysteine + H(+)</text>
        <dbReference type="Rhea" id="RHEA:16857"/>
        <dbReference type="Rhea" id="RHEA-COMP:11369"/>
        <dbReference type="Rhea" id="RHEA-COMP:13674"/>
        <dbReference type="ChEBI" id="CHEBI:15378"/>
        <dbReference type="ChEBI" id="CHEBI:57856"/>
        <dbReference type="ChEBI" id="CHEBI:59789"/>
        <dbReference type="ChEBI" id="CHEBI:85452"/>
        <dbReference type="ChEBI" id="CHEBI:137933"/>
        <dbReference type="EC" id="2.1.1.113"/>
    </reaction>
</comment>